<dbReference type="GO" id="GO:0006865">
    <property type="term" value="P:amino acid transport"/>
    <property type="evidence" value="ECO:0007669"/>
    <property type="project" value="TreeGrafter"/>
</dbReference>
<evidence type="ECO:0000259" key="9">
    <source>
        <dbReference type="PROSITE" id="PS50928"/>
    </source>
</evidence>
<dbReference type="AlphaFoldDB" id="A0A1W9HXU3"/>
<dbReference type="STRING" id="1827387.A4S15_09090"/>
<feature type="transmembrane region" description="Helical" evidence="8">
    <location>
        <begin position="245"/>
        <end position="265"/>
    </location>
</feature>
<dbReference type="Gene3D" id="1.10.3720.10">
    <property type="entry name" value="MetI-like"/>
    <property type="match status" value="1"/>
</dbReference>
<protein>
    <submittedName>
        <fullName evidence="10">Amino acid ABC transporter permease</fullName>
    </submittedName>
</protein>
<feature type="transmembrane region" description="Helical" evidence="8">
    <location>
        <begin position="204"/>
        <end position="225"/>
    </location>
</feature>
<feature type="transmembrane region" description="Helical" evidence="8">
    <location>
        <begin position="140"/>
        <end position="160"/>
    </location>
</feature>
<sequence length="379" mass="41597">MSGDMNTIGIGFVRTEQAPTLSPPASTVGVIGWVRANLFAGPVNTLLTVVGVYIIYLIVPPLWNFFIANAVTEGKGRAECLVEVPGACYPYLLARLQQFIYGFYPEAERWRVNLTALLCFGSVAWLLIPATPSKSWMAAFFFVAFPVLAYILLSGAFGLPKVATSLWGGMMVTFVISIVGIVVSLPLGILLALGRRSKLPLVKLFSVIFIEFWRGVPLITVLFMAKTMLPLFVPEHLAPDQLLRALIGVALFSAAYMAEVVRGGLQAMPKGQYEGADALGLSYPQKLIFIILPQALQIVIPGIVNTFIGLFKDTSLVTIVGIFDFLASIQSSLTDPVWATPWTAFTGYGFAALFYFVFCFGMSRYSKFMEERLARSHKR</sequence>
<feature type="transmembrane region" description="Helical" evidence="8">
    <location>
        <begin position="286"/>
        <end position="308"/>
    </location>
</feature>
<evidence type="ECO:0000256" key="6">
    <source>
        <dbReference type="ARBA" id="ARBA00022989"/>
    </source>
</evidence>
<feature type="transmembrane region" description="Helical" evidence="8">
    <location>
        <begin position="166"/>
        <end position="192"/>
    </location>
</feature>
<keyword evidence="4" id="KW-1003">Cell membrane</keyword>
<proteinExistence type="inferred from homology"/>
<keyword evidence="6 8" id="KW-1133">Transmembrane helix</keyword>
<dbReference type="PANTHER" id="PTHR30614:SF41">
    <property type="entry name" value="INNER MEMBRANE AMINO-ACID ABC TRANSPORTER PERMEASE PROTEIN YHDY"/>
    <property type="match status" value="1"/>
</dbReference>
<keyword evidence="3 8" id="KW-0813">Transport</keyword>
<accession>A0A1W9HXU3</accession>
<reference evidence="10 11" key="1">
    <citation type="journal article" date="2017" name="Water Res.">
        <title>Comammox in drinking water systems.</title>
        <authorList>
            <person name="Wang Y."/>
            <person name="Ma L."/>
            <person name="Mao Y."/>
            <person name="Jiang X."/>
            <person name="Xia Y."/>
            <person name="Yu K."/>
            <person name="Li B."/>
            <person name="Zhang T."/>
        </authorList>
    </citation>
    <scope>NUCLEOTIDE SEQUENCE [LARGE SCALE GENOMIC DNA]</scope>
    <source>
        <strain evidence="10">SG_bin8</strain>
    </source>
</reference>
<dbReference type="InterPro" id="IPR000515">
    <property type="entry name" value="MetI-like"/>
</dbReference>
<evidence type="ECO:0000256" key="5">
    <source>
        <dbReference type="ARBA" id="ARBA00022692"/>
    </source>
</evidence>
<evidence type="ECO:0000313" key="11">
    <source>
        <dbReference type="Proteomes" id="UP000192872"/>
    </source>
</evidence>
<gene>
    <name evidence="10" type="ORF">A4S15_09090</name>
</gene>
<evidence type="ECO:0000256" key="4">
    <source>
        <dbReference type="ARBA" id="ARBA00022475"/>
    </source>
</evidence>
<feature type="transmembrane region" description="Helical" evidence="8">
    <location>
        <begin position="342"/>
        <end position="362"/>
    </location>
</feature>
<organism evidence="10 11">
    <name type="scientific">Candidatus Raskinella chloraquaticus</name>
    <dbReference type="NCBI Taxonomy" id="1951219"/>
    <lineage>
        <taxon>Bacteria</taxon>
        <taxon>Pseudomonadati</taxon>
        <taxon>Pseudomonadota</taxon>
        <taxon>Alphaproteobacteria</taxon>
        <taxon>Hyphomicrobiales</taxon>
        <taxon>Phreatobacteraceae</taxon>
        <taxon>Candidatus Raskinella</taxon>
    </lineage>
</organism>
<evidence type="ECO:0000256" key="3">
    <source>
        <dbReference type="ARBA" id="ARBA00022448"/>
    </source>
</evidence>
<dbReference type="InterPro" id="IPR010065">
    <property type="entry name" value="AA_ABC_transptr_permease_3TM"/>
</dbReference>
<feature type="transmembrane region" description="Helical" evidence="8">
    <location>
        <begin position="110"/>
        <end position="128"/>
    </location>
</feature>
<feature type="domain" description="ABC transmembrane type-1" evidence="9">
    <location>
        <begin position="170"/>
        <end position="366"/>
    </location>
</feature>
<evidence type="ECO:0000256" key="1">
    <source>
        <dbReference type="ARBA" id="ARBA00004429"/>
    </source>
</evidence>
<dbReference type="NCBIfam" id="TIGR01726">
    <property type="entry name" value="HEQRo_perm_3TM"/>
    <property type="match status" value="1"/>
</dbReference>
<dbReference type="InterPro" id="IPR043429">
    <property type="entry name" value="ArtM/GltK/GlnP/TcyL/YhdX-like"/>
</dbReference>
<evidence type="ECO:0000256" key="7">
    <source>
        <dbReference type="ARBA" id="ARBA00023136"/>
    </source>
</evidence>
<evidence type="ECO:0000256" key="2">
    <source>
        <dbReference type="ARBA" id="ARBA00010072"/>
    </source>
</evidence>
<dbReference type="InterPro" id="IPR035906">
    <property type="entry name" value="MetI-like_sf"/>
</dbReference>
<evidence type="ECO:0000313" key="10">
    <source>
        <dbReference type="EMBL" id="OQW52091.1"/>
    </source>
</evidence>
<dbReference type="SUPFAM" id="SSF161098">
    <property type="entry name" value="MetI-like"/>
    <property type="match status" value="1"/>
</dbReference>
<name>A0A1W9HXU3_9HYPH</name>
<dbReference type="GO" id="GO:0022857">
    <property type="term" value="F:transmembrane transporter activity"/>
    <property type="evidence" value="ECO:0007669"/>
    <property type="project" value="InterPro"/>
</dbReference>
<dbReference type="Proteomes" id="UP000192872">
    <property type="component" value="Unassembled WGS sequence"/>
</dbReference>
<evidence type="ECO:0000256" key="8">
    <source>
        <dbReference type="RuleBase" id="RU363032"/>
    </source>
</evidence>
<comment type="caution">
    <text evidence="10">The sequence shown here is derived from an EMBL/GenBank/DDBJ whole genome shotgun (WGS) entry which is preliminary data.</text>
</comment>
<comment type="similarity">
    <text evidence="2">Belongs to the binding-protein-dependent transport system permease family. HisMQ subfamily.</text>
</comment>
<keyword evidence="5 8" id="KW-0812">Transmembrane</keyword>
<keyword evidence="7 8" id="KW-0472">Membrane</keyword>
<dbReference type="GO" id="GO:0043190">
    <property type="term" value="C:ATP-binding cassette (ABC) transporter complex"/>
    <property type="evidence" value="ECO:0007669"/>
    <property type="project" value="InterPro"/>
</dbReference>
<dbReference type="PROSITE" id="PS50928">
    <property type="entry name" value="ABC_TM1"/>
    <property type="match status" value="1"/>
</dbReference>
<dbReference type="CDD" id="cd06261">
    <property type="entry name" value="TM_PBP2"/>
    <property type="match status" value="1"/>
</dbReference>
<dbReference type="RefSeq" id="WP_376800603.1">
    <property type="nucleotide sequence ID" value="NZ_DBNB01000026.1"/>
</dbReference>
<comment type="subcellular location">
    <subcellularLocation>
        <location evidence="1">Cell inner membrane</location>
        <topology evidence="1">Multi-pass membrane protein</topology>
    </subcellularLocation>
    <subcellularLocation>
        <location evidence="8">Cell membrane</location>
        <topology evidence="8">Multi-pass membrane protein</topology>
    </subcellularLocation>
</comment>
<dbReference type="Pfam" id="PF00528">
    <property type="entry name" value="BPD_transp_1"/>
    <property type="match status" value="1"/>
</dbReference>
<dbReference type="PANTHER" id="PTHR30614">
    <property type="entry name" value="MEMBRANE COMPONENT OF AMINO ACID ABC TRANSPORTER"/>
    <property type="match status" value="1"/>
</dbReference>
<feature type="transmembrane region" description="Helical" evidence="8">
    <location>
        <begin position="38"/>
        <end position="59"/>
    </location>
</feature>
<dbReference type="EMBL" id="LWDL01000016">
    <property type="protein sequence ID" value="OQW52091.1"/>
    <property type="molecule type" value="Genomic_DNA"/>
</dbReference>